<dbReference type="EMBL" id="JACHIN010000018">
    <property type="protein sequence ID" value="MBB5083717.1"/>
    <property type="molecule type" value="Genomic_DNA"/>
</dbReference>
<organism evidence="2 3">
    <name type="scientific">Nonomuraea endophytica</name>
    <dbReference type="NCBI Taxonomy" id="714136"/>
    <lineage>
        <taxon>Bacteria</taxon>
        <taxon>Bacillati</taxon>
        <taxon>Actinomycetota</taxon>
        <taxon>Actinomycetes</taxon>
        <taxon>Streptosporangiales</taxon>
        <taxon>Streptosporangiaceae</taxon>
        <taxon>Nonomuraea</taxon>
    </lineage>
</organism>
<evidence type="ECO:0000313" key="3">
    <source>
        <dbReference type="Proteomes" id="UP000568380"/>
    </source>
</evidence>
<proteinExistence type="predicted"/>
<dbReference type="InterPro" id="IPR025164">
    <property type="entry name" value="Toastrack_DUF4097"/>
</dbReference>
<evidence type="ECO:0000259" key="1">
    <source>
        <dbReference type="Pfam" id="PF13349"/>
    </source>
</evidence>
<gene>
    <name evidence="2" type="ORF">HNR40_009222</name>
</gene>
<protein>
    <recommendedName>
        <fullName evidence="1">DUF4097 domain-containing protein</fullName>
    </recommendedName>
</protein>
<sequence>MNFFDTPKPIQAVVDLGAGDVRVVAERRADTRVRVNPLDPANDDDAGAAGLTEVEYAGGRLRVHTPHRWRDRIGAVKVEIQLPEGSGLEIDLSAGQVWGHGRLGESRIHSARGGIRLDQTAGLDVDSGSGEVCVASVEGPAVITMRGGDLLLGEAAGSLRVTAARGRVVVERAHADVEIISADGDIRIGEVARGSVTLAASGRVEVGVRRGSGAVLSLDSTYGAVHNLLEAWPPPEESVDIHASTTYGDVVVKRHARK</sequence>
<accession>A0A7W8ACF2</accession>
<feature type="domain" description="DUF4097" evidence="1">
    <location>
        <begin position="20"/>
        <end position="253"/>
    </location>
</feature>
<reference evidence="2 3" key="1">
    <citation type="submission" date="2020-08" db="EMBL/GenBank/DDBJ databases">
        <title>Genomic Encyclopedia of Type Strains, Phase IV (KMG-IV): sequencing the most valuable type-strain genomes for metagenomic binning, comparative biology and taxonomic classification.</title>
        <authorList>
            <person name="Goeker M."/>
        </authorList>
    </citation>
    <scope>NUCLEOTIDE SEQUENCE [LARGE SCALE GENOMIC DNA]</scope>
    <source>
        <strain evidence="2 3">DSM 45385</strain>
    </source>
</reference>
<comment type="caution">
    <text evidence="2">The sequence shown here is derived from an EMBL/GenBank/DDBJ whole genome shotgun (WGS) entry which is preliminary data.</text>
</comment>
<dbReference type="AlphaFoldDB" id="A0A7W8ACF2"/>
<dbReference type="Gene3D" id="2.160.20.120">
    <property type="match status" value="1"/>
</dbReference>
<keyword evidence="3" id="KW-1185">Reference proteome</keyword>
<dbReference type="Proteomes" id="UP000568380">
    <property type="component" value="Unassembled WGS sequence"/>
</dbReference>
<evidence type="ECO:0000313" key="2">
    <source>
        <dbReference type="EMBL" id="MBB5083717.1"/>
    </source>
</evidence>
<name>A0A7W8ACF2_9ACTN</name>
<dbReference type="Pfam" id="PF13349">
    <property type="entry name" value="DUF4097"/>
    <property type="match status" value="1"/>
</dbReference>
<dbReference type="RefSeq" id="WP_184973069.1">
    <property type="nucleotide sequence ID" value="NZ_JACHIN010000018.1"/>
</dbReference>